<protein>
    <recommendedName>
        <fullName evidence="5">DUF3426 domain-containing protein</fullName>
    </recommendedName>
</protein>
<dbReference type="PROSITE" id="PS51257">
    <property type="entry name" value="PROKAR_LIPOPROTEIN"/>
    <property type="match status" value="1"/>
</dbReference>
<gene>
    <name evidence="3" type="ORF">FQU76_22365</name>
</gene>
<dbReference type="EMBL" id="CP042266">
    <property type="protein sequence ID" value="QDY78799.1"/>
    <property type="molecule type" value="Genomic_DNA"/>
</dbReference>
<name>A0A5B8IMS3_9ACTN</name>
<dbReference type="OrthoDB" id="4334774at2"/>
<dbReference type="Proteomes" id="UP000320580">
    <property type="component" value="Chromosome"/>
</dbReference>
<keyword evidence="2" id="KW-0732">Signal</keyword>
<feature type="chain" id="PRO_5022868543" description="DUF3426 domain-containing protein" evidence="2">
    <location>
        <begin position="35"/>
        <end position="211"/>
    </location>
</feature>
<dbReference type="RefSeq" id="WP_146482115.1">
    <property type="nucleotide sequence ID" value="NZ_CP042266.1"/>
</dbReference>
<sequence length="211" mass="21407">MRTRHGARPLGTARTASAAALAAAALMFSLTACGLGGTDDPDRKGSDPAPAGSSSERSGPKDGETGTPGGDAGETDGDPAAPLATIKGSGGFEVTYASAKRDSGGYLTITGIIKNISGKSQFAPLQWSGQETEVKQTGPSLAGMTLVDKAGKKRYYVLRDTDGNPLTTTGLSTMQPGQSLDFFAQYPAPPAATKSVDVLLPLMPTATIGLS</sequence>
<evidence type="ECO:0000256" key="2">
    <source>
        <dbReference type="SAM" id="SignalP"/>
    </source>
</evidence>
<keyword evidence="4" id="KW-1185">Reference proteome</keyword>
<organism evidence="3 4">
    <name type="scientific">Streptomyces qinzhouensis</name>
    <dbReference type="NCBI Taxonomy" id="2599401"/>
    <lineage>
        <taxon>Bacteria</taxon>
        <taxon>Bacillati</taxon>
        <taxon>Actinomycetota</taxon>
        <taxon>Actinomycetes</taxon>
        <taxon>Kitasatosporales</taxon>
        <taxon>Streptomycetaceae</taxon>
        <taxon>Streptomyces</taxon>
    </lineage>
</organism>
<proteinExistence type="predicted"/>
<evidence type="ECO:0008006" key="5">
    <source>
        <dbReference type="Google" id="ProtNLM"/>
    </source>
</evidence>
<evidence type="ECO:0000313" key="3">
    <source>
        <dbReference type="EMBL" id="QDY78799.1"/>
    </source>
</evidence>
<feature type="region of interest" description="Disordered" evidence="1">
    <location>
        <begin position="35"/>
        <end position="86"/>
    </location>
</feature>
<dbReference type="AlphaFoldDB" id="A0A5B8IMS3"/>
<reference evidence="3 4" key="1">
    <citation type="submission" date="2019-07" db="EMBL/GenBank/DDBJ databases">
        <authorList>
            <person name="Zhu P."/>
        </authorList>
    </citation>
    <scope>NUCLEOTIDE SEQUENCE [LARGE SCALE GENOMIC DNA]</scope>
    <source>
        <strain evidence="3 4">SSL-25</strain>
    </source>
</reference>
<accession>A0A5B8IMS3</accession>
<dbReference type="KEGG" id="sqz:FQU76_22365"/>
<evidence type="ECO:0000313" key="4">
    <source>
        <dbReference type="Proteomes" id="UP000320580"/>
    </source>
</evidence>
<evidence type="ECO:0000256" key="1">
    <source>
        <dbReference type="SAM" id="MobiDB-lite"/>
    </source>
</evidence>
<feature type="signal peptide" evidence="2">
    <location>
        <begin position="1"/>
        <end position="34"/>
    </location>
</feature>